<evidence type="ECO:0000313" key="2">
    <source>
        <dbReference type="EMBL" id="CAI9923628.1"/>
    </source>
</evidence>
<dbReference type="SMART" id="SM00248">
    <property type="entry name" value="ANK"/>
    <property type="match status" value="2"/>
</dbReference>
<dbReference type="Gene3D" id="1.25.40.20">
    <property type="entry name" value="Ankyrin repeat-containing domain"/>
    <property type="match status" value="1"/>
</dbReference>
<organism evidence="3">
    <name type="scientific">Hexamita inflata</name>
    <dbReference type="NCBI Taxonomy" id="28002"/>
    <lineage>
        <taxon>Eukaryota</taxon>
        <taxon>Metamonada</taxon>
        <taxon>Diplomonadida</taxon>
        <taxon>Hexamitidae</taxon>
        <taxon>Hexamitinae</taxon>
        <taxon>Hexamita</taxon>
    </lineage>
</organism>
<dbReference type="InterPro" id="IPR036770">
    <property type="entry name" value="Ankyrin_rpt-contain_sf"/>
</dbReference>
<accession>A0AA86UFS3</accession>
<dbReference type="EMBL" id="CATOUU010000659">
    <property type="protein sequence ID" value="CAI9938923.1"/>
    <property type="molecule type" value="Genomic_DNA"/>
</dbReference>
<sequence length="352" mass="41232">MPLCKPSIWFNAVISNDIAVIKRHVRRYRGKHEPRDSNGPIIKGFTALHYAAFQGNLEMFQFLLPHEFNVMTDTTIVKNGFELQSQSSVAHVLMLTENKEIIDYFLNELNNNVRYQIVVGQQNAMGCNATHVGLMMNHTHYLMSELVFQKEFYQISDDNMNSLMIGCYFGRAEYVEYFEQMYVKALKENQVDVASLIKSLRHKDENGRTALDAAEDEINYEKLQTTKQLKEHCTEILENVLNHFRRNQLKPTSFQPTKKFFAPVVQTQLQIQTGKYGHQVVHQVLQCWNSHNKNRLFYNQGYCSRLGKLACTDIFYQYLLKGFGLFYLYTEQYILLINGNPYHAYIFIYLYL</sequence>
<dbReference type="Proteomes" id="UP001642409">
    <property type="component" value="Unassembled WGS sequence"/>
</dbReference>
<dbReference type="InterPro" id="IPR002110">
    <property type="entry name" value="Ankyrin_rpt"/>
</dbReference>
<dbReference type="EMBL" id="CAXDID020000465">
    <property type="protein sequence ID" value="CAL6094338.1"/>
    <property type="molecule type" value="Genomic_DNA"/>
</dbReference>
<evidence type="ECO:0000313" key="4">
    <source>
        <dbReference type="EMBL" id="CAL6087304.1"/>
    </source>
</evidence>
<reference evidence="4 6" key="2">
    <citation type="submission" date="2024-07" db="EMBL/GenBank/DDBJ databases">
        <authorList>
            <person name="Akdeniz Z."/>
        </authorList>
    </citation>
    <scope>NUCLEOTIDE SEQUENCE [LARGE SCALE GENOMIC DNA]</scope>
</reference>
<reference evidence="3" key="1">
    <citation type="submission" date="2023-06" db="EMBL/GenBank/DDBJ databases">
        <authorList>
            <person name="Kurt Z."/>
        </authorList>
    </citation>
    <scope>NUCLEOTIDE SEQUENCE</scope>
</reference>
<gene>
    <name evidence="2" type="ORF">HINF_LOCUS11273</name>
    <name evidence="3" type="ORF">HINF_LOCUS26568</name>
    <name evidence="4" type="ORF">HINF_LOCUS63581</name>
    <name evidence="5" type="ORF">HINF_LOCUS67422</name>
</gene>
<evidence type="ECO:0000313" key="3">
    <source>
        <dbReference type="EMBL" id="CAI9938923.1"/>
    </source>
</evidence>
<dbReference type="Pfam" id="PF00023">
    <property type="entry name" value="Ank"/>
    <property type="match status" value="1"/>
</dbReference>
<comment type="caution">
    <text evidence="3">The sequence shown here is derived from an EMBL/GenBank/DDBJ whole genome shotgun (WGS) entry which is preliminary data.</text>
</comment>
<dbReference type="EMBL" id="CATOUU010000288">
    <property type="protein sequence ID" value="CAI9923628.1"/>
    <property type="molecule type" value="Genomic_DNA"/>
</dbReference>
<dbReference type="SUPFAM" id="SSF48403">
    <property type="entry name" value="Ankyrin repeat"/>
    <property type="match status" value="1"/>
</dbReference>
<protein>
    <submittedName>
        <fullName evidence="3">Uncharacterized protein</fullName>
    </submittedName>
</protein>
<evidence type="ECO:0000313" key="6">
    <source>
        <dbReference type="Proteomes" id="UP001642409"/>
    </source>
</evidence>
<dbReference type="AlphaFoldDB" id="A0AA86UFS3"/>
<dbReference type="PROSITE" id="PS50088">
    <property type="entry name" value="ANK_REPEAT"/>
    <property type="match status" value="1"/>
</dbReference>
<dbReference type="PROSITE" id="PS50297">
    <property type="entry name" value="ANK_REP_REGION"/>
    <property type="match status" value="1"/>
</dbReference>
<feature type="repeat" description="ANK" evidence="1">
    <location>
        <begin position="43"/>
        <end position="75"/>
    </location>
</feature>
<proteinExistence type="predicted"/>
<name>A0AA86UFS3_9EUKA</name>
<evidence type="ECO:0000256" key="1">
    <source>
        <dbReference type="PROSITE-ProRule" id="PRU00023"/>
    </source>
</evidence>
<keyword evidence="1" id="KW-0040">ANK repeat</keyword>
<evidence type="ECO:0000313" key="5">
    <source>
        <dbReference type="EMBL" id="CAL6094338.1"/>
    </source>
</evidence>
<dbReference type="EMBL" id="CAXDID020000400">
    <property type="protein sequence ID" value="CAL6087304.1"/>
    <property type="molecule type" value="Genomic_DNA"/>
</dbReference>
<keyword evidence="6" id="KW-1185">Reference proteome</keyword>